<dbReference type="Proteomes" id="UP001145114">
    <property type="component" value="Unassembled WGS sequence"/>
</dbReference>
<evidence type="ECO:0000313" key="2">
    <source>
        <dbReference type="Proteomes" id="UP001145114"/>
    </source>
</evidence>
<feature type="non-terminal residue" evidence="1">
    <location>
        <position position="1"/>
    </location>
</feature>
<gene>
    <name evidence="1" type="ORF">EV182_003355</name>
</gene>
<protein>
    <submittedName>
        <fullName evidence="1">Uncharacterized protein</fullName>
    </submittedName>
</protein>
<feature type="non-terminal residue" evidence="1">
    <location>
        <position position="54"/>
    </location>
</feature>
<reference evidence="1" key="1">
    <citation type="submission" date="2022-06" db="EMBL/GenBank/DDBJ databases">
        <title>Phylogenomic reconstructions and comparative analyses of Kickxellomycotina fungi.</title>
        <authorList>
            <person name="Reynolds N.K."/>
            <person name="Stajich J.E."/>
            <person name="Barry K."/>
            <person name="Grigoriev I.V."/>
            <person name="Crous P."/>
            <person name="Smith M.E."/>
        </authorList>
    </citation>
    <scope>NUCLEOTIDE SEQUENCE</scope>
    <source>
        <strain evidence="1">RSA 2271</strain>
    </source>
</reference>
<keyword evidence="2" id="KW-1185">Reference proteome</keyword>
<comment type="caution">
    <text evidence="1">The sequence shown here is derived from an EMBL/GenBank/DDBJ whole genome shotgun (WGS) entry which is preliminary data.</text>
</comment>
<dbReference type="EMBL" id="JAMZIH010000855">
    <property type="protein sequence ID" value="KAJ1678788.1"/>
    <property type="molecule type" value="Genomic_DNA"/>
</dbReference>
<name>A0ACC1HUM1_9FUNG</name>
<organism evidence="1 2">
    <name type="scientific">Spiromyces aspiralis</name>
    <dbReference type="NCBI Taxonomy" id="68401"/>
    <lineage>
        <taxon>Eukaryota</taxon>
        <taxon>Fungi</taxon>
        <taxon>Fungi incertae sedis</taxon>
        <taxon>Zoopagomycota</taxon>
        <taxon>Kickxellomycotina</taxon>
        <taxon>Kickxellomycetes</taxon>
        <taxon>Kickxellales</taxon>
        <taxon>Kickxellaceae</taxon>
        <taxon>Spiromyces</taxon>
    </lineage>
</organism>
<evidence type="ECO:0000313" key="1">
    <source>
        <dbReference type="EMBL" id="KAJ1678788.1"/>
    </source>
</evidence>
<accession>A0ACC1HUM1</accession>
<sequence length="54" mass="5319">VPVSLLVSSCQPSLSPPLLPMTRAGSASPSTSALLFVGLAQPSSSLASSSSPYS</sequence>
<proteinExistence type="predicted"/>